<comment type="caution">
    <text evidence="1">The sequence shown here is derived from an EMBL/GenBank/DDBJ whole genome shotgun (WGS) entry which is preliminary data.</text>
</comment>
<reference evidence="1 2" key="1">
    <citation type="submission" date="2020-07" db="EMBL/GenBank/DDBJ databases">
        <title>Taxonomic revisions and descriptions of new bacterial species based on genomic comparisons in the high-G+C-content subgroup of the family Alcaligenaceae.</title>
        <authorList>
            <person name="Szabo A."/>
            <person name="Felfoldi T."/>
        </authorList>
    </citation>
    <scope>NUCLEOTIDE SEQUENCE [LARGE SCALE GENOMIC DNA]</scope>
    <source>
        <strain evidence="1 2">DSM 25264</strain>
    </source>
</reference>
<dbReference type="PANTHER" id="PTHR35602:SF3">
    <property type="entry name" value="ESTERASE YQIA"/>
    <property type="match status" value="1"/>
</dbReference>
<organism evidence="1 2">
    <name type="scientific">Allopusillimonas soli</name>
    <dbReference type="NCBI Taxonomy" id="659016"/>
    <lineage>
        <taxon>Bacteria</taxon>
        <taxon>Pseudomonadati</taxon>
        <taxon>Pseudomonadota</taxon>
        <taxon>Betaproteobacteria</taxon>
        <taxon>Burkholderiales</taxon>
        <taxon>Alcaligenaceae</taxon>
        <taxon>Allopusillimonas</taxon>
    </lineage>
</organism>
<dbReference type="RefSeq" id="WP_129968075.1">
    <property type="nucleotide sequence ID" value="NZ_JACCEW010000001.1"/>
</dbReference>
<dbReference type="Pfam" id="PF05728">
    <property type="entry name" value="UPF0227"/>
    <property type="match status" value="1"/>
</dbReference>
<accession>A0A853F857</accession>
<gene>
    <name evidence="1" type="ORF">H0A68_04725</name>
</gene>
<keyword evidence="1" id="KW-0378">Hydrolase</keyword>
<evidence type="ECO:0000313" key="2">
    <source>
        <dbReference type="Proteomes" id="UP000580517"/>
    </source>
</evidence>
<dbReference type="AlphaFoldDB" id="A0A853F857"/>
<sequence>MILYLHGFRSSPQSHKATIMAQAMAKRGLSGQWLCPQLPASPRLAMDLCDRLVSAAHDRGMAVRTQLVVVGSSLGGYYASCLAERYQCRAVLLNPVVYAARDLATQVGTHSMYHSDAPFVFEPEYVDELADMAVGRPTQPQRYYLLAAKGDEVLDWREMADWFAGAQGRILEGSDHGLTGFEQWLPEILDFALGDPAPAPSPKH</sequence>
<name>A0A853F857_9BURK</name>
<dbReference type="InterPro" id="IPR029058">
    <property type="entry name" value="AB_hydrolase_fold"/>
</dbReference>
<dbReference type="Gene3D" id="3.40.50.1820">
    <property type="entry name" value="alpha/beta hydrolase"/>
    <property type="match status" value="1"/>
</dbReference>
<dbReference type="SUPFAM" id="SSF53474">
    <property type="entry name" value="alpha/beta-Hydrolases"/>
    <property type="match status" value="1"/>
</dbReference>
<keyword evidence="2" id="KW-1185">Reference proteome</keyword>
<protein>
    <submittedName>
        <fullName evidence="1">Alpha/beta fold hydrolase</fullName>
    </submittedName>
</protein>
<dbReference type="Proteomes" id="UP000580517">
    <property type="component" value="Unassembled WGS sequence"/>
</dbReference>
<proteinExistence type="predicted"/>
<dbReference type="InterPro" id="IPR008886">
    <property type="entry name" value="UPF0227/Esterase_YqiA"/>
</dbReference>
<dbReference type="OrthoDB" id="9814831at2"/>
<dbReference type="GO" id="GO:0016787">
    <property type="term" value="F:hydrolase activity"/>
    <property type="evidence" value="ECO:0007669"/>
    <property type="project" value="UniProtKB-KW"/>
</dbReference>
<dbReference type="PANTHER" id="PTHR35602">
    <property type="entry name" value="ESTERASE YQIA-RELATED"/>
    <property type="match status" value="1"/>
</dbReference>
<evidence type="ECO:0000313" key="1">
    <source>
        <dbReference type="EMBL" id="NYT36167.1"/>
    </source>
</evidence>
<dbReference type="EMBL" id="JACCEW010000001">
    <property type="protein sequence ID" value="NYT36167.1"/>
    <property type="molecule type" value="Genomic_DNA"/>
</dbReference>